<dbReference type="KEGG" id="bmei:Spa11_04310"/>
<dbReference type="EMBL" id="CP036349">
    <property type="protein sequence ID" value="QDV72258.1"/>
    <property type="molecule type" value="Genomic_DNA"/>
</dbReference>
<evidence type="ECO:0000313" key="3">
    <source>
        <dbReference type="EMBL" id="QDV72258.1"/>
    </source>
</evidence>
<dbReference type="Pfam" id="PF13490">
    <property type="entry name" value="zf-HC2"/>
    <property type="match status" value="1"/>
</dbReference>
<name>A0A518K371_9BACT</name>
<gene>
    <name evidence="3" type="ORF">Spa11_04310</name>
</gene>
<organism evidence="3 4">
    <name type="scientific">Botrimarina mediterranea</name>
    <dbReference type="NCBI Taxonomy" id="2528022"/>
    <lineage>
        <taxon>Bacteria</taxon>
        <taxon>Pseudomonadati</taxon>
        <taxon>Planctomycetota</taxon>
        <taxon>Planctomycetia</taxon>
        <taxon>Pirellulales</taxon>
        <taxon>Lacipirellulaceae</taxon>
        <taxon>Botrimarina</taxon>
    </lineage>
</organism>
<dbReference type="AlphaFoldDB" id="A0A518K371"/>
<evidence type="ECO:0000259" key="2">
    <source>
        <dbReference type="Pfam" id="PF13490"/>
    </source>
</evidence>
<proteinExistence type="predicted"/>
<dbReference type="RefSeq" id="WP_145106295.1">
    <property type="nucleotide sequence ID" value="NZ_CP036349.1"/>
</dbReference>
<evidence type="ECO:0000256" key="1">
    <source>
        <dbReference type="SAM" id="MobiDB-lite"/>
    </source>
</evidence>
<feature type="compositionally biased region" description="Polar residues" evidence="1">
    <location>
        <begin position="244"/>
        <end position="254"/>
    </location>
</feature>
<protein>
    <recommendedName>
        <fullName evidence="2">Putative zinc-finger domain-containing protein</fullName>
    </recommendedName>
</protein>
<dbReference type="InterPro" id="IPR041916">
    <property type="entry name" value="Anti_sigma_zinc_sf"/>
</dbReference>
<accession>A0A518K371</accession>
<evidence type="ECO:0000313" key="4">
    <source>
        <dbReference type="Proteomes" id="UP000316426"/>
    </source>
</evidence>
<dbReference type="Proteomes" id="UP000316426">
    <property type="component" value="Chromosome"/>
</dbReference>
<dbReference type="InterPro" id="IPR027383">
    <property type="entry name" value="Znf_put"/>
</dbReference>
<feature type="domain" description="Putative zinc-finger" evidence="2">
    <location>
        <begin position="15"/>
        <end position="36"/>
    </location>
</feature>
<dbReference type="Gene3D" id="1.10.10.1320">
    <property type="entry name" value="Anti-sigma factor, zinc-finger domain"/>
    <property type="match status" value="1"/>
</dbReference>
<keyword evidence="4" id="KW-1185">Reference proteome</keyword>
<reference evidence="3 4" key="1">
    <citation type="submission" date="2019-02" db="EMBL/GenBank/DDBJ databases">
        <title>Deep-cultivation of Planctomycetes and their phenomic and genomic characterization uncovers novel biology.</title>
        <authorList>
            <person name="Wiegand S."/>
            <person name="Jogler M."/>
            <person name="Boedeker C."/>
            <person name="Pinto D."/>
            <person name="Vollmers J."/>
            <person name="Rivas-Marin E."/>
            <person name="Kohn T."/>
            <person name="Peeters S.H."/>
            <person name="Heuer A."/>
            <person name="Rast P."/>
            <person name="Oberbeckmann S."/>
            <person name="Bunk B."/>
            <person name="Jeske O."/>
            <person name="Meyerdierks A."/>
            <person name="Storesund J.E."/>
            <person name="Kallscheuer N."/>
            <person name="Luecker S."/>
            <person name="Lage O.M."/>
            <person name="Pohl T."/>
            <person name="Merkel B.J."/>
            <person name="Hornburger P."/>
            <person name="Mueller R.-W."/>
            <person name="Bruemmer F."/>
            <person name="Labrenz M."/>
            <person name="Spormann A.M."/>
            <person name="Op den Camp H."/>
            <person name="Overmann J."/>
            <person name="Amann R."/>
            <person name="Jetten M.S.M."/>
            <person name="Mascher T."/>
            <person name="Medema M.H."/>
            <person name="Devos D.P."/>
            <person name="Kaster A.-K."/>
            <person name="Ovreas L."/>
            <person name="Rohde M."/>
            <person name="Galperin M.Y."/>
            <person name="Jogler C."/>
        </authorList>
    </citation>
    <scope>NUCLEOTIDE SEQUENCE [LARGE SCALE GENOMIC DNA]</scope>
    <source>
        <strain evidence="3 4">Spa11</strain>
    </source>
</reference>
<sequence length="316" mass="34263">MSTPPNSTTLPEELGERISAYLDGELSQREAADVERLLASDPAARRFADDLRSLGQLCHAAPAPTFTRDLSSSVVAEALRRQATGQANNDEDLAEPESYYGLPLGKGSRGWVWAVVAAAAAVMIGFFGRPEAPQGRAQIAQQNAAVRSQQLASYLNAMKQASPGMQVVNYQATPERLRQLRQRLAFQQPQRTQLPGALMAVSEPANNADAEDQLVYVEGEQAELDRLLSELDDGEEGSLVTVAPNQSASGQTAKPKTVPQAVPQPAPNVRAVPLRVKLTPEQIAALLQQQQLRQQQHPGATQRRFVILRIQLKPAP</sequence>
<feature type="region of interest" description="Disordered" evidence="1">
    <location>
        <begin position="244"/>
        <end position="265"/>
    </location>
</feature>